<dbReference type="AlphaFoldDB" id="A0AAV6URG9"/>
<sequence>MNQSSQSSTVLDNTQRKGSLSYWFRIYPMSLICLCSIRRDKRSSVMLPQPFVTERSVIFCDIAPPRESVLPTQQQKPQHGMCRKRG</sequence>
<name>A0AAV6URG9_9ARAC</name>
<dbReference type="EMBL" id="JAFNEN010000289">
    <property type="protein sequence ID" value="KAG8186794.1"/>
    <property type="molecule type" value="Genomic_DNA"/>
</dbReference>
<gene>
    <name evidence="2" type="ORF">JTE90_010688</name>
</gene>
<keyword evidence="1" id="KW-0472">Membrane</keyword>
<evidence type="ECO:0000256" key="1">
    <source>
        <dbReference type="SAM" id="Phobius"/>
    </source>
</evidence>
<keyword evidence="3" id="KW-1185">Reference proteome</keyword>
<feature type="transmembrane region" description="Helical" evidence="1">
    <location>
        <begin position="20"/>
        <end position="37"/>
    </location>
</feature>
<comment type="caution">
    <text evidence="2">The sequence shown here is derived from an EMBL/GenBank/DDBJ whole genome shotgun (WGS) entry which is preliminary data.</text>
</comment>
<evidence type="ECO:0000313" key="2">
    <source>
        <dbReference type="EMBL" id="KAG8186794.1"/>
    </source>
</evidence>
<keyword evidence="1" id="KW-1133">Transmembrane helix</keyword>
<proteinExistence type="predicted"/>
<organism evidence="2 3">
    <name type="scientific">Oedothorax gibbosus</name>
    <dbReference type="NCBI Taxonomy" id="931172"/>
    <lineage>
        <taxon>Eukaryota</taxon>
        <taxon>Metazoa</taxon>
        <taxon>Ecdysozoa</taxon>
        <taxon>Arthropoda</taxon>
        <taxon>Chelicerata</taxon>
        <taxon>Arachnida</taxon>
        <taxon>Araneae</taxon>
        <taxon>Araneomorphae</taxon>
        <taxon>Entelegynae</taxon>
        <taxon>Araneoidea</taxon>
        <taxon>Linyphiidae</taxon>
        <taxon>Erigoninae</taxon>
        <taxon>Oedothorax</taxon>
    </lineage>
</organism>
<accession>A0AAV6URG9</accession>
<dbReference type="Proteomes" id="UP000827092">
    <property type="component" value="Unassembled WGS sequence"/>
</dbReference>
<keyword evidence="1" id="KW-0812">Transmembrane</keyword>
<reference evidence="2 3" key="1">
    <citation type="journal article" date="2022" name="Nat. Ecol. Evol.">
        <title>A masculinizing supergene underlies an exaggerated male reproductive morph in a spider.</title>
        <authorList>
            <person name="Hendrickx F."/>
            <person name="De Corte Z."/>
            <person name="Sonet G."/>
            <person name="Van Belleghem S.M."/>
            <person name="Kostlbacher S."/>
            <person name="Vangestel C."/>
        </authorList>
    </citation>
    <scope>NUCLEOTIDE SEQUENCE [LARGE SCALE GENOMIC DNA]</scope>
    <source>
        <strain evidence="2">W744_W776</strain>
    </source>
</reference>
<protein>
    <submittedName>
        <fullName evidence="2">Uncharacterized protein</fullName>
    </submittedName>
</protein>
<evidence type="ECO:0000313" key="3">
    <source>
        <dbReference type="Proteomes" id="UP000827092"/>
    </source>
</evidence>